<organism evidence="1 2">
    <name type="scientific">Siccirubricoccus deserti</name>
    <dbReference type="NCBI Taxonomy" id="2013562"/>
    <lineage>
        <taxon>Bacteria</taxon>
        <taxon>Pseudomonadati</taxon>
        <taxon>Pseudomonadota</taxon>
        <taxon>Alphaproteobacteria</taxon>
        <taxon>Acetobacterales</taxon>
        <taxon>Roseomonadaceae</taxon>
        <taxon>Siccirubricoccus</taxon>
    </lineage>
</organism>
<dbReference type="EMBL" id="JACOMF010000006">
    <property type="protein sequence ID" value="MBC4015194.1"/>
    <property type="molecule type" value="Genomic_DNA"/>
</dbReference>
<protein>
    <submittedName>
        <fullName evidence="1">Uncharacterized protein</fullName>
    </submittedName>
</protein>
<comment type="caution">
    <text evidence="1">The sequence shown here is derived from an EMBL/GenBank/DDBJ whole genome shotgun (WGS) entry which is preliminary data.</text>
</comment>
<dbReference type="RefSeq" id="WP_186769968.1">
    <property type="nucleotide sequence ID" value="NZ_JACOMF010000006.1"/>
</dbReference>
<evidence type="ECO:0000313" key="2">
    <source>
        <dbReference type="Proteomes" id="UP000600101"/>
    </source>
</evidence>
<name>A0A9X0QWD7_9PROT</name>
<accession>A0A9X0QWD7</accession>
<proteinExistence type="predicted"/>
<dbReference type="AlphaFoldDB" id="A0A9X0QWD7"/>
<evidence type="ECO:0000313" key="1">
    <source>
        <dbReference type="EMBL" id="MBC4015194.1"/>
    </source>
</evidence>
<sequence>MSRGDRAARRLYAWEDAEVAPRDASRVPFARLQALVDHVWAAEGLRFPPRVRPLPRQARGTVARATRLAIEAPAELPSWVLLHELAHAMSSTADGGNDGHGPGFVGLYLQLLVRHARMPRAALEASLTAAAIGFDPAARPAFLDRPAREPAIGD</sequence>
<gene>
    <name evidence="1" type="ORF">H7965_07625</name>
</gene>
<keyword evidence="2" id="KW-1185">Reference proteome</keyword>
<dbReference type="Proteomes" id="UP000600101">
    <property type="component" value="Unassembled WGS sequence"/>
</dbReference>
<reference evidence="1" key="1">
    <citation type="submission" date="2020-08" db="EMBL/GenBank/DDBJ databases">
        <authorList>
            <person name="Hu Y."/>
            <person name="Nguyen S.V."/>
            <person name="Li F."/>
            <person name="Fanning S."/>
        </authorList>
    </citation>
    <scope>NUCLEOTIDE SEQUENCE</scope>
    <source>
        <strain evidence="1">SYSU D8009</strain>
    </source>
</reference>